<protein>
    <submittedName>
        <fullName evidence="2">ABC transporter permease</fullName>
    </submittedName>
</protein>
<feature type="transmembrane region" description="Helical" evidence="1">
    <location>
        <begin position="136"/>
        <end position="159"/>
    </location>
</feature>
<sequence length="698" mass="81236">MIYRIYQSTIFTSKLALRTWLFPIFFICLNSYIIYTFYIYRFQTFSPPSALTTSSYFVIFGMLAYLLFGMWIIRVEKSTSMSDLTLLIDNGYLFGFLSKVLVGIITILTSQIILMASYIAIFYGHPITDVPYYLAVFKYITVFWSISFFISFLLGMLLASVIKGKSVYPVLLLVFCFLIPINHVFLESANRVLNFDLDSWLNLGEPNPYSVYHAFYGFSIDYFHWMKKLLFLSIIFLLFIFLFIKKKIIHLGKPTYIVLLLFVIVFSFSAIEITKKNQILVNDPTRIIDYYRNNEQALLMDDQAIRLDDFDIFLKPNAHLEADVTFTITNEGREELNSLHFALFHELKISELHSNGIALNYVQDGDFVTVELNNAIESGEKIDISMHYEGLKTNLYFGNNQAIYLPHYFPWLPSTNLKPAFDLVTDQKGLHRIKPSYQEETNYRLTINYDKKVYTNLNKQAEGTWSGKSSSGLSVISGMLNENSQENYQWIYPVTWEQSVEDFSTFETYFRMFYNTITNSLDLNIEKPNRVFFIPNLNISDTLNGESVWVNGSDLILGTPIYIEPDQDYFDIFQAELTYELVPALTTNKLNTDMDDYEFQALFNIVFAKVINKQMNINDDTDTLKFFISEKLTVDQDVNTVVKELKDFLSKKEAEDANHPLYQEWLHLIESKKSWDELYALIKQFNNREVSPNGKDPA</sequence>
<feature type="transmembrane region" description="Helical" evidence="1">
    <location>
        <begin position="20"/>
        <end position="40"/>
    </location>
</feature>
<dbReference type="EMBL" id="JASTZU010000016">
    <property type="protein sequence ID" value="MDL4839495.1"/>
    <property type="molecule type" value="Genomic_DNA"/>
</dbReference>
<evidence type="ECO:0000256" key="1">
    <source>
        <dbReference type="SAM" id="Phobius"/>
    </source>
</evidence>
<feature type="transmembrane region" description="Helical" evidence="1">
    <location>
        <begin position="256"/>
        <end position="274"/>
    </location>
</feature>
<keyword evidence="1" id="KW-1133">Transmembrane helix</keyword>
<proteinExistence type="predicted"/>
<evidence type="ECO:0000313" key="3">
    <source>
        <dbReference type="Proteomes" id="UP001235343"/>
    </source>
</evidence>
<gene>
    <name evidence="2" type="ORF">QQS35_03345</name>
</gene>
<feature type="transmembrane region" description="Helical" evidence="1">
    <location>
        <begin position="225"/>
        <end position="244"/>
    </location>
</feature>
<feature type="transmembrane region" description="Helical" evidence="1">
    <location>
        <begin position="96"/>
        <end position="124"/>
    </location>
</feature>
<evidence type="ECO:0000313" key="2">
    <source>
        <dbReference type="EMBL" id="MDL4839495.1"/>
    </source>
</evidence>
<reference evidence="2 3" key="1">
    <citation type="submission" date="2023-06" db="EMBL/GenBank/DDBJ databases">
        <title>Aquibacillus rhizosphaerae LR5S19.</title>
        <authorList>
            <person name="Sun J.-Q."/>
        </authorList>
    </citation>
    <scope>NUCLEOTIDE SEQUENCE [LARGE SCALE GENOMIC DNA]</scope>
    <source>
        <strain evidence="2 3">LR5S19</strain>
    </source>
</reference>
<name>A0ABT7L2T8_9BACI</name>
<accession>A0ABT7L2T8</accession>
<dbReference type="RefSeq" id="WP_285930364.1">
    <property type="nucleotide sequence ID" value="NZ_JASTZU010000016.1"/>
</dbReference>
<keyword evidence="1" id="KW-0472">Membrane</keyword>
<keyword evidence="1" id="KW-0812">Transmembrane</keyword>
<organism evidence="2 3">
    <name type="scientific">Aquibacillus rhizosphaerae</name>
    <dbReference type="NCBI Taxonomy" id="3051431"/>
    <lineage>
        <taxon>Bacteria</taxon>
        <taxon>Bacillati</taxon>
        <taxon>Bacillota</taxon>
        <taxon>Bacilli</taxon>
        <taxon>Bacillales</taxon>
        <taxon>Bacillaceae</taxon>
        <taxon>Aquibacillus</taxon>
    </lineage>
</organism>
<dbReference type="Proteomes" id="UP001235343">
    <property type="component" value="Unassembled WGS sequence"/>
</dbReference>
<comment type="caution">
    <text evidence="2">The sequence shown here is derived from an EMBL/GenBank/DDBJ whole genome shotgun (WGS) entry which is preliminary data.</text>
</comment>
<keyword evidence="3" id="KW-1185">Reference proteome</keyword>
<feature type="transmembrane region" description="Helical" evidence="1">
    <location>
        <begin position="166"/>
        <end position="186"/>
    </location>
</feature>
<feature type="transmembrane region" description="Helical" evidence="1">
    <location>
        <begin position="55"/>
        <end position="75"/>
    </location>
</feature>